<dbReference type="InterPro" id="IPR029063">
    <property type="entry name" value="SAM-dependent_MTases_sf"/>
</dbReference>
<evidence type="ECO:0000259" key="1">
    <source>
        <dbReference type="Pfam" id="PF05050"/>
    </source>
</evidence>
<dbReference type="Pfam" id="PF05050">
    <property type="entry name" value="Methyltransf_21"/>
    <property type="match status" value="1"/>
</dbReference>
<keyword evidence="3" id="KW-1185">Reference proteome</keyword>
<dbReference type="CDD" id="cd02440">
    <property type="entry name" value="AdoMet_MTases"/>
    <property type="match status" value="1"/>
</dbReference>
<dbReference type="Proteomes" id="UP000053372">
    <property type="component" value="Unassembled WGS sequence"/>
</dbReference>
<dbReference type="OrthoDB" id="574299at2"/>
<proteinExistence type="predicted"/>
<evidence type="ECO:0000313" key="2">
    <source>
        <dbReference type="EMBL" id="KST65784.1"/>
    </source>
</evidence>
<reference evidence="2 3" key="1">
    <citation type="journal article" date="2015" name="Genome Announc.">
        <title>Draft Genome of the Euendolithic (true boring) Cyanobacterium Mastigocoleus testarum strain BC008.</title>
        <authorList>
            <person name="Guida B.S."/>
            <person name="Garcia-Pichel F."/>
        </authorList>
    </citation>
    <scope>NUCLEOTIDE SEQUENCE [LARGE SCALE GENOMIC DNA]</scope>
    <source>
        <strain evidence="2 3">BC008</strain>
    </source>
</reference>
<name>A0A0V7ZMR5_9CYAN</name>
<dbReference type="InterPro" id="IPR006342">
    <property type="entry name" value="FkbM_mtfrase"/>
</dbReference>
<dbReference type="NCBIfam" id="TIGR01444">
    <property type="entry name" value="fkbM_fam"/>
    <property type="match status" value="1"/>
</dbReference>
<dbReference type="AlphaFoldDB" id="A0A0V7ZMR5"/>
<gene>
    <name evidence="2" type="ORF">BC008_22675</name>
</gene>
<feature type="domain" description="Methyltransferase FkbM" evidence="1">
    <location>
        <begin position="87"/>
        <end position="217"/>
    </location>
</feature>
<dbReference type="Gene3D" id="3.40.50.150">
    <property type="entry name" value="Vaccinia Virus protein VP39"/>
    <property type="match status" value="1"/>
</dbReference>
<organism evidence="2 3">
    <name type="scientific">Mastigocoleus testarum BC008</name>
    <dbReference type="NCBI Taxonomy" id="371196"/>
    <lineage>
        <taxon>Bacteria</taxon>
        <taxon>Bacillati</taxon>
        <taxon>Cyanobacteriota</taxon>
        <taxon>Cyanophyceae</taxon>
        <taxon>Nostocales</taxon>
        <taxon>Hapalosiphonaceae</taxon>
        <taxon>Mastigocoleus</taxon>
    </lineage>
</organism>
<dbReference type="EMBL" id="LMTZ01000104">
    <property type="protein sequence ID" value="KST65784.1"/>
    <property type="molecule type" value="Genomic_DNA"/>
</dbReference>
<comment type="caution">
    <text evidence="2">The sequence shown here is derived from an EMBL/GenBank/DDBJ whole genome shotgun (WGS) entry which is preliminary data.</text>
</comment>
<dbReference type="PANTHER" id="PTHR34203:SF15">
    <property type="entry name" value="SLL1173 PROTEIN"/>
    <property type="match status" value="1"/>
</dbReference>
<accession>A0A0V7ZMR5</accession>
<dbReference type="InterPro" id="IPR052514">
    <property type="entry name" value="SAM-dependent_MTase"/>
</dbReference>
<sequence length="288" mass="33486">MNNLSLINWSLASEVGYTKFFYRYFIRQFYKRILQQDNIIQLNKEISINLPRTSRFGTELFVKNGYVDWGSEEYFIRYLDKQKSFLDIGANIGYYSLLLSPYCHKVYAFEPDPRSLNALKENARKVDNITVIQEAVYSEAGEMQFDITRLPELSRLNTKSKAVPGDCINVKVNTLDGFANQHPDLRVTAIKTDVEGADIEVLLGGKNLIEREQPLILSEAFPDNRLLEYAKQLNYLIFAFVKPKDKSKYHLKPKFIQITGYPKDVLPKMIFLVPKRLHQEFFKITNKS</sequence>
<evidence type="ECO:0000313" key="3">
    <source>
        <dbReference type="Proteomes" id="UP000053372"/>
    </source>
</evidence>
<dbReference type="PANTHER" id="PTHR34203">
    <property type="entry name" value="METHYLTRANSFERASE, FKBM FAMILY PROTEIN"/>
    <property type="match status" value="1"/>
</dbReference>
<dbReference type="SUPFAM" id="SSF53335">
    <property type="entry name" value="S-adenosyl-L-methionine-dependent methyltransferases"/>
    <property type="match status" value="1"/>
</dbReference>
<dbReference type="RefSeq" id="WP_058183967.1">
    <property type="nucleotide sequence ID" value="NZ_LMTZ01000104.1"/>
</dbReference>
<protein>
    <recommendedName>
        <fullName evidence="1">Methyltransferase FkbM domain-containing protein</fullName>
    </recommendedName>
</protein>